<dbReference type="InterPro" id="IPR026516">
    <property type="entry name" value="THAP1/10"/>
</dbReference>
<dbReference type="SMART" id="SM00692">
    <property type="entry name" value="DM3"/>
    <property type="match status" value="1"/>
</dbReference>
<sequence>MPGFYCACRFCTSKSGQGISLFTFPKDQERAKIWIEACNRQDLLPKIQDVHKNYRLCENHFKEKQFSRSGTTRKTLLPDAIPTEFLNFPPAIPENHEKSRKPPKKFIILSDPVVVPVTETTDKCLALGQLIVPEKEAVVFDKYVEYNMGKYTKHVYRMDTSLNLKEIPINDEDLINEKNKPDVNLNQNVESLCESPTIFSNDTDTIPKLEEEEIHIKDETTTAEQETEETVINNENIDYLSQYQLFLTENNYGNNEKALENNYVNNENAPKSEKDFPSLDFFMEELVKHNLNYRKEFVGQCLKALDIRFKEDHLIDNNVYLANVPVLPQHLKQINQHFYVKNTTPINTTDTSITEISPTQAAIEETITEIGIYYGSINVTPTFKDILEKVQSRHEDINDEVLKDWLNKLKVNFKTNEQKQTRSSTKCKNNTAIPTLDYFFKNLEKSQISCSVKSLKKWLDLLHVQYELTNFNKQARKSKELEQLTSEIVKYIFQIEKKFYTSLNKKVTQISTEEVNRILKTQQQKKCRKNLQNTNNDQNKKTQHQNDIEETQEQNYDESPTIKRPRIETNNYSTNIDNEIIIINTEIVINPTFDYFYNKFRRNVCCKHMFKSWLDFLNIKYTLEYHIRQCKRRRKRIPATIMKNLIKFDQDSSKSKQTSQSLLLQLLEDIDEQFLDKDEAPTLEFIDKHVQSSEHFKSNTWYSISKLEKWLNALNIKFTKEQSLKEEEIPNFFVYQKPLPTLDYFHEKMIENKKKCYKSTLKDWLEFLTIKFESTYVPKKYVSEKKLFSSIVNILVDAEKDFYEKQTVSMISLRYLKNVENEFKNKKDVPTLDDYCNGIHRSNFFKSCTQVYTKPQIQWLLNKFKFNVKICKDKEDKKLPNLDYFYEKLLYLKADVCPKETLAHWLKLSNIQFEEHNIPIDDIHKKPIPSNFYNTLFKLSNIAKTYNLECVIKQLETDNISSNTPMSLRELHSRVQAHDCDITIWKLREFLDVIGFDYKERSFCKSREKIPNETTNVQQTSNVDTSIKKTEVEAFIMDSKTEEPSVQSQSESNSSVQSHPFSLPKENEVTEINKDVPESSIPGPSAIGRTQAPEYLLINELTRPDTVASSGPDEVMKCLTDTEYIFFKSKKVPTLDDFYKNVEIMYGNKYSKDQTSMWLIYANIKFKDTYNTNEFNYN</sequence>
<dbReference type="SUPFAM" id="SSF57716">
    <property type="entry name" value="Glucocorticoid receptor-like (DNA-binding domain)"/>
    <property type="match status" value="1"/>
</dbReference>
<name>A0A9N9T969_PHYSR</name>
<evidence type="ECO:0000256" key="1">
    <source>
        <dbReference type="ARBA" id="ARBA00022723"/>
    </source>
</evidence>
<dbReference type="PANTHER" id="PTHR46600:SF11">
    <property type="entry name" value="THAP DOMAIN-CONTAINING PROTEIN 10"/>
    <property type="match status" value="1"/>
</dbReference>
<dbReference type="AlphaFoldDB" id="A0A9N9T969"/>
<keyword evidence="4 5" id="KW-0238">DNA-binding</keyword>
<evidence type="ECO:0000256" key="3">
    <source>
        <dbReference type="ARBA" id="ARBA00022833"/>
    </source>
</evidence>
<evidence type="ECO:0000256" key="4">
    <source>
        <dbReference type="ARBA" id="ARBA00023125"/>
    </source>
</evidence>
<protein>
    <recommendedName>
        <fullName evidence="7">THAP-type domain-containing protein</fullName>
    </recommendedName>
</protein>
<dbReference type="Gene3D" id="6.20.210.20">
    <property type="entry name" value="THAP domain"/>
    <property type="match status" value="1"/>
</dbReference>
<dbReference type="EMBL" id="OU900094">
    <property type="protein sequence ID" value="CAG9853651.1"/>
    <property type="molecule type" value="Genomic_DNA"/>
</dbReference>
<dbReference type="InterPro" id="IPR006612">
    <property type="entry name" value="THAP_Znf"/>
</dbReference>
<feature type="region of interest" description="Disordered" evidence="6">
    <location>
        <begin position="1039"/>
        <end position="1064"/>
    </location>
</feature>
<gene>
    <name evidence="8" type="ORF">PHYEVI_LOCUS123</name>
</gene>
<proteinExistence type="predicted"/>
<reference evidence="8" key="1">
    <citation type="submission" date="2022-01" db="EMBL/GenBank/DDBJ databases">
        <authorList>
            <person name="King R."/>
        </authorList>
    </citation>
    <scope>NUCLEOTIDE SEQUENCE</scope>
</reference>
<evidence type="ECO:0000256" key="2">
    <source>
        <dbReference type="ARBA" id="ARBA00022771"/>
    </source>
</evidence>
<dbReference type="GO" id="GO:0008270">
    <property type="term" value="F:zinc ion binding"/>
    <property type="evidence" value="ECO:0007669"/>
    <property type="project" value="UniProtKB-KW"/>
</dbReference>
<evidence type="ECO:0000256" key="6">
    <source>
        <dbReference type="SAM" id="MobiDB-lite"/>
    </source>
</evidence>
<dbReference type="Proteomes" id="UP001153712">
    <property type="component" value="Chromosome 1"/>
</dbReference>
<feature type="compositionally biased region" description="Basic and acidic residues" evidence="6">
    <location>
        <begin position="538"/>
        <end position="547"/>
    </location>
</feature>
<dbReference type="PANTHER" id="PTHR46600">
    <property type="entry name" value="THAP DOMAIN-CONTAINING"/>
    <property type="match status" value="1"/>
</dbReference>
<evidence type="ECO:0000313" key="8">
    <source>
        <dbReference type="EMBL" id="CAG9853651.1"/>
    </source>
</evidence>
<keyword evidence="9" id="KW-1185">Reference proteome</keyword>
<dbReference type="OrthoDB" id="8948150at2759"/>
<keyword evidence="3" id="KW-0862">Zinc</keyword>
<feature type="compositionally biased region" description="Low complexity" evidence="6">
    <location>
        <begin position="1044"/>
        <end position="1058"/>
    </location>
</feature>
<keyword evidence="1" id="KW-0479">Metal-binding</keyword>
<keyword evidence="2 5" id="KW-0863">Zinc-finger</keyword>
<dbReference type="PROSITE" id="PS50950">
    <property type="entry name" value="ZF_THAP"/>
    <property type="match status" value="1"/>
</dbReference>
<evidence type="ECO:0000256" key="5">
    <source>
        <dbReference type="PROSITE-ProRule" id="PRU00309"/>
    </source>
</evidence>
<feature type="region of interest" description="Disordered" evidence="6">
    <location>
        <begin position="526"/>
        <end position="561"/>
    </location>
</feature>
<evidence type="ECO:0000259" key="7">
    <source>
        <dbReference type="PROSITE" id="PS50950"/>
    </source>
</evidence>
<dbReference type="Pfam" id="PF05485">
    <property type="entry name" value="THAP"/>
    <property type="match status" value="1"/>
</dbReference>
<feature type="domain" description="THAP-type" evidence="7">
    <location>
        <begin position="1"/>
        <end position="85"/>
    </location>
</feature>
<organism evidence="8 9">
    <name type="scientific">Phyllotreta striolata</name>
    <name type="common">Striped flea beetle</name>
    <name type="synonym">Crioceris striolata</name>
    <dbReference type="NCBI Taxonomy" id="444603"/>
    <lineage>
        <taxon>Eukaryota</taxon>
        <taxon>Metazoa</taxon>
        <taxon>Ecdysozoa</taxon>
        <taxon>Arthropoda</taxon>
        <taxon>Hexapoda</taxon>
        <taxon>Insecta</taxon>
        <taxon>Pterygota</taxon>
        <taxon>Neoptera</taxon>
        <taxon>Endopterygota</taxon>
        <taxon>Coleoptera</taxon>
        <taxon>Polyphaga</taxon>
        <taxon>Cucujiformia</taxon>
        <taxon>Chrysomeloidea</taxon>
        <taxon>Chrysomelidae</taxon>
        <taxon>Galerucinae</taxon>
        <taxon>Alticini</taxon>
        <taxon>Phyllotreta</taxon>
    </lineage>
</organism>
<dbReference type="GO" id="GO:0043565">
    <property type="term" value="F:sequence-specific DNA binding"/>
    <property type="evidence" value="ECO:0007669"/>
    <property type="project" value="InterPro"/>
</dbReference>
<accession>A0A9N9T969</accession>
<dbReference type="InterPro" id="IPR038441">
    <property type="entry name" value="THAP_Znf_sf"/>
</dbReference>
<dbReference type="SMART" id="SM00980">
    <property type="entry name" value="THAP"/>
    <property type="match status" value="1"/>
</dbReference>
<evidence type="ECO:0000313" key="9">
    <source>
        <dbReference type="Proteomes" id="UP001153712"/>
    </source>
</evidence>